<accession>A0AAD8QCR9</accession>
<dbReference type="EMBL" id="JAUUTY010000571">
    <property type="protein sequence ID" value="KAK1599904.1"/>
    <property type="molecule type" value="Genomic_DNA"/>
</dbReference>
<reference evidence="2" key="1">
    <citation type="submission" date="2023-07" db="EMBL/GenBank/DDBJ databases">
        <title>A chromosome-level genome assembly of Lolium multiflorum.</title>
        <authorList>
            <person name="Chen Y."/>
            <person name="Copetti D."/>
            <person name="Kolliker R."/>
            <person name="Studer B."/>
        </authorList>
    </citation>
    <scope>NUCLEOTIDE SEQUENCE</scope>
    <source>
        <strain evidence="2">02402/16</strain>
        <tissue evidence="2">Leaf</tissue>
    </source>
</reference>
<evidence type="ECO:0000313" key="3">
    <source>
        <dbReference type="Proteomes" id="UP001231189"/>
    </source>
</evidence>
<comment type="caution">
    <text evidence="2">The sequence shown here is derived from an EMBL/GenBank/DDBJ whole genome shotgun (WGS) entry which is preliminary data.</text>
</comment>
<dbReference type="Proteomes" id="UP001231189">
    <property type="component" value="Unassembled WGS sequence"/>
</dbReference>
<evidence type="ECO:0000313" key="2">
    <source>
        <dbReference type="EMBL" id="KAK1599904.1"/>
    </source>
</evidence>
<keyword evidence="3" id="KW-1185">Reference proteome</keyword>
<name>A0AAD8QCR9_LOLMU</name>
<feature type="region of interest" description="Disordered" evidence="1">
    <location>
        <begin position="1"/>
        <end position="31"/>
    </location>
</feature>
<evidence type="ECO:0000256" key="1">
    <source>
        <dbReference type="SAM" id="MobiDB-lite"/>
    </source>
</evidence>
<protein>
    <submittedName>
        <fullName evidence="2">Uncharacterized protein</fullName>
    </submittedName>
</protein>
<proteinExistence type="predicted"/>
<gene>
    <name evidence="2" type="ORF">QYE76_017622</name>
</gene>
<sequence length="189" mass="20769">MEEDTSDMEEQHPAAAAGVGGGAAPREDGGGREESAIKLFIGQVTKFMTEAEQAAMFRDVAIVNEVTVIRDIATKISRYTTTRAAGFSFPPPHHPAPPVSYTSPRIGLLLSRSPHLSIAYVTAIVVATMNSQERSNRLENLRWRFWNVSMQKKHGGRKMLCCLQAFFKGRVLSIVISPGRRSTGRKIPS</sequence>
<dbReference type="AlphaFoldDB" id="A0AAD8QCR9"/>
<organism evidence="2 3">
    <name type="scientific">Lolium multiflorum</name>
    <name type="common">Italian ryegrass</name>
    <name type="synonym">Lolium perenne subsp. multiflorum</name>
    <dbReference type="NCBI Taxonomy" id="4521"/>
    <lineage>
        <taxon>Eukaryota</taxon>
        <taxon>Viridiplantae</taxon>
        <taxon>Streptophyta</taxon>
        <taxon>Embryophyta</taxon>
        <taxon>Tracheophyta</taxon>
        <taxon>Spermatophyta</taxon>
        <taxon>Magnoliopsida</taxon>
        <taxon>Liliopsida</taxon>
        <taxon>Poales</taxon>
        <taxon>Poaceae</taxon>
        <taxon>BOP clade</taxon>
        <taxon>Pooideae</taxon>
        <taxon>Poodae</taxon>
        <taxon>Poeae</taxon>
        <taxon>Poeae Chloroplast Group 2 (Poeae type)</taxon>
        <taxon>Loliodinae</taxon>
        <taxon>Loliinae</taxon>
        <taxon>Lolium</taxon>
    </lineage>
</organism>